<reference evidence="1 2" key="1">
    <citation type="journal article" date="2024" name="Plant J.">
        <title>Genome sequences and population genomics reveal climatic adaptation and genomic divergence between two closely related sweetgum species.</title>
        <authorList>
            <person name="Xu W.Q."/>
            <person name="Ren C.Q."/>
            <person name="Zhang X.Y."/>
            <person name="Comes H.P."/>
            <person name="Liu X.H."/>
            <person name="Li Y.G."/>
            <person name="Kettle C.J."/>
            <person name="Jalonen R."/>
            <person name="Gaisberger H."/>
            <person name="Ma Y.Z."/>
            <person name="Qiu Y.X."/>
        </authorList>
    </citation>
    <scope>NUCLEOTIDE SEQUENCE [LARGE SCALE GENOMIC DNA]</scope>
    <source>
        <strain evidence="1">Hangzhou</strain>
    </source>
</reference>
<comment type="caution">
    <text evidence="1">The sequence shown here is derived from an EMBL/GenBank/DDBJ whole genome shotgun (WGS) entry which is preliminary data.</text>
</comment>
<proteinExistence type="predicted"/>
<protein>
    <submittedName>
        <fullName evidence="1">Uncharacterized protein</fullName>
    </submittedName>
</protein>
<dbReference type="AlphaFoldDB" id="A0AAP0X4D5"/>
<keyword evidence="2" id="KW-1185">Reference proteome</keyword>
<evidence type="ECO:0000313" key="1">
    <source>
        <dbReference type="EMBL" id="KAK9289976.1"/>
    </source>
</evidence>
<dbReference type="EMBL" id="JBBPBK010000002">
    <property type="protein sequence ID" value="KAK9289976.1"/>
    <property type="molecule type" value="Genomic_DNA"/>
</dbReference>
<evidence type="ECO:0000313" key="2">
    <source>
        <dbReference type="Proteomes" id="UP001415857"/>
    </source>
</evidence>
<organism evidence="1 2">
    <name type="scientific">Liquidambar formosana</name>
    <name type="common">Formosan gum</name>
    <dbReference type="NCBI Taxonomy" id="63359"/>
    <lineage>
        <taxon>Eukaryota</taxon>
        <taxon>Viridiplantae</taxon>
        <taxon>Streptophyta</taxon>
        <taxon>Embryophyta</taxon>
        <taxon>Tracheophyta</taxon>
        <taxon>Spermatophyta</taxon>
        <taxon>Magnoliopsida</taxon>
        <taxon>eudicotyledons</taxon>
        <taxon>Gunneridae</taxon>
        <taxon>Pentapetalae</taxon>
        <taxon>Saxifragales</taxon>
        <taxon>Altingiaceae</taxon>
        <taxon>Liquidambar</taxon>
    </lineage>
</organism>
<sequence length="154" mass="17979">MAQNYRSQCVFGCSLQNFSFLGRLLTLVAMQADKQQRWRIYVHAKATNFDLKLKATKILPTWMLYRVSIMLKLHQVLLKVKSESQPSMPTQGGRTLKSKFLQILEKIRARRAKNRANATNNTSNLQYPQIKFPVNLLERFAFEVHGYFNFFICS</sequence>
<name>A0AAP0X4D5_LIQFO</name>
<accession>A0AAP0X4D5</accession>
<dbReference type="Proteomes" id="UP001415857">
    <property type="component" value="Unassembled WGS sequence"/>
</dbReference>
<gene>
    <name evidence="1" type="ORF">L1049_008138</name>
</gene>